<evidence type="ECO:0000313" key="3">
    <source>
        <dbReference type="Proteomes" id="UP000697998"/>
    </source>
</evidence>
<proteinExistence type="predicted"/>
<comment type="caution">
    <text evidence="2">The sequence shown here is derived from an EMBL/GenBank/DDBJ whole genome shotgun (WGS) entry which is preliminary data.</text>
</comment>
<dbReference type="Gene3D" id="3.40.50.2020">
    <property type="match status" value="1"/>
</dbReference>
<name>A0A935UII0_9PROT</name>
<dbReference type="PANTHER" id="PTHR11608:SF0">
    <property type="entry name" value="BIFUNCTIONAL PROTEIN PYRR"/>
    <property type="match status" value="1"/>
</dbReference>
<organism evidence="2 3">
    <name type="scientific">Candidatus Accumulibacter proximus</name>
    <dbReference type="NCBI Taxonomy" id="2954385"/>
    <lineage>
        <taxon>Bacteria</taxon>
        <taxon>Pseudomonadati</taxon>
        <taxon>Pseudomonadota</taxon>
        <taxon>Betaproteobacteria</taxon>
        <taxon>Candidatus Accumulibacter</taxon>
    </lineage>
</organism>
<dbReference type="SUPFAM" id="SSF53271">
    <property type="entry name" value="PRTase-like"/>
    <property type="match status" value="1"/>
</dbReference>
<accession>A0A935UII0</accession>
<dbReference type="CDD" id="cd06223">
    <property type="entry name" value="PRTases_typeI"/>
    <property type="match status" value="1"/>
</dbReference>
<evidence type="ECO:0000259" key="1">
    <source>
        <dbReference type="Pfam" id="PF00156"/>
    </source>
</evidence>
<dbReference type="PANTHER" id="PTHR11608">
    <property type="entry name" value="BIFUNCTIONAL PROTEIN PYRR"/>
    <property type="match status" value="1"/>
</dbReference>
<dbReference type="InterPro" id="IPR050137">
    <property type="entry name" value="PyrR_bifunctional"/>
</dbReference>
<dbReference type="GO" id="GO:0016757">
    <property type="term" value="F:glycosyltransferase activity"/>
    <property type="evidence" value="ECO:0007669"/>
    <property type="project" value="UniProtKB-KW"/>
</dbReference>
<dbReference type="InterPro" id="IPR000836">
    <property type="entry name" value="PRTase_dom"/>
</dbReference>
<dbReference type="InterPro" id="IPR029057">
    <property type="entry name" value="PRTase-like"/>
</dbReference>
<evidence type="ECO:0000313" key="2">
    <source>
        <dbReference type="EMBL" id="MBK7676610.1"/>
    </source>
</evidence>
<dbReference type="AlphaFoldDB" id="A0A935UII0"/>
<protein>
    <submittedName>
        <fullName evidence="2">Phosphoribosyltransferase</fullName>
    </submittedName>
</protein>
<sequence length="183" mass="19819">MNEKKRLCLYDAQQLATVLDRMAGQLAGLMPGNRDIVLLGVLRRGVPLASLLADRLHGLGVGPVRRVDLEVKRYSDDLTLLYPETLLKESACPSDVDLAGKTVVVVDDVLYRGHSLLRVVQYLALHGAAEIRSAILVDRGVSLLPIHADICGLRLDVAPGSIVEVHVPPYEAELSIELVTPGC</sequence>
<dbReference type="Proteomes" id="UP000697998">
    <property type="component" value="Unassembled WGS sequence"/>
</dbReference>
<feature type="domain" description="Phosphoribosyltransferase" evidence="1">
    <location>
        <begin position="9"/>
        <end position="155"/>
    </location>
</feature>
<dbReference type="EMBL" id="JADJMH010000020">
    <property type="protein sequence ID" value="MBK7676610.1"/>
    <property type="molecule type" value="Genomic_DNA"/>
</dbReference>
<keyword evidence="2" id="KW-0328">Glycosyltransferase</keyword>
<reference evidence="2 3" key="1">
    <citation type="submission" date="2020-10" db="EMBL/GenBank/DDBJ databases">
        <title>Connecting structure to function with the recovery of over 1000 high-quality activated sludge metagenome-assembled genomes encoding full-length rRNA genes using long-read sequencing.</title>
        <authorList>
            <person name="Singleton C.M."/>
            <person name="Petriglieri F."/>
            <person name="Kristensen J.M."/>
            <person name="Kirkegaard R.H."/>
            <person name="Michaelsen T.Y."/>
            <person name="Andersen M.H."/>
            <person name="Karst S.M."/>
            <person name="Dueholm M.S."/>
            <person name="Nielsen P.H."/>
            <person name="Albertsen M."/>
        </authorList>
    </citation>
    <scope>NUCLEOTIDE SEQUENCE [LARGE SCALE GENOMIC DNA]</scope>
    <source>
        <strain evidence="2">EsbW_18-Q3-R4-48_BATAC.285</strain>
    </source>
</reference>
<gene>
    <name evidence="2" type="ORF">IPJ27_18610</name>
</gene>
<dbReference type="Pfam" id="PF00156">
    <property type="entry name" value="Pribosyltran"/>
    <property type="match status" value="1"/>
</dbReference>
<keyword evidence="2" id="KW-0808">Transferase</keyword>